<reference evidence="2 3" key="1">
    <citation type="submission" date="2020-04" db="EMBL/GenBank/DDBJ databases">
        <authorList>
            <person name="De Canck E."/>
        </authorList>
    </citation>
    <scope>NUCLEOTIDE SEQUENCE [LARGE SCALE GENOMIC DNA]</scope>
    <source>
        <strain evidence="2 3">LMG 28138</strain>
    </source>
</reference>
<name>A0A6S7AZN7_9BURK</name>
<dbReference type="RefSeq" id="WP_175104166.1">
    <property type="nucleotide sequence ID" value="NZ_CADIKM010000005.1"/>
</dbReference>
<keyword evidence="1" id="KW-0812">Transmembrane</keyword>
<keyword evidence="3" id="KW-1185">Reference proteome</keyword>
<dbReference type="AlphaFoldDB" id="A0A6S7AZN7"/>
<dbReference type="Proteomes" id="UP000494115">
    <property type="component" value="Unassembled WGS sequence"/>
</dbReference>
<sequence length="231" mass="25061">MPPALVALAVVLAGCALYSLTRGLLSHGSQQGTPIAAGLWQTLVAVAPPVAFLLIAMRGLTARWRYAGMLSVLAAAIAAVWIAHADGTLRYIRLAYLADHVVANLTFAHWFARTLRPGVEPLCTEVARRVHRNLTPRVERYTRGVTATWTAMFAAVAMASVILYIAEPFQAWTHFVWFSTAPLTAAFFVIEYAIRCMVIPASERSAAIDTFRALAMMPPPGTPDPSRAGSR</sequence>
<accession>A0A6S7AZN7</accession>
<feature type="transmembrane region" description="Helical" evidence="1">
    <location>
        <begin position="67"/>
        <end position="85"/>
    </location>
</feature>
<keyword evidence="1" id="KW-1133">Transmembrane helix</keyword>
<gene>
    <name evidence="2" type="ORF">LMG28138_01553</name>
</gene>
<evidence type="ECO:0000313" key="2">
    <source>
        <dbReference type="EMBL" id="CAB3783004.1"/>
    </source>
</evidence>
<organism evidence="2 3">
    <name type="scientific">Pararobbsia alpina</name>
    <dbReference type="NCBI Taxonomy" id="621374"/>
    <lineage>
        <taxon>Bacteria</taxon>
        <taxon>Pseudomonadati</taxon>
        <taxon>Pseudomonadota</taxon>
        <taxon>Betaproteobacteria</taxon>
        <taxon>Burkholderiales</taxon>
        <taxon>Burkholderiaceae</taxon>
        <taxon>Pararobbsia</taxon>
    </lineage>
</organism>
<feature type="transmembrane region" description="Helical" evidence="1">
    <location>
        <begin position="172"/>
        <end position="194"/>
    </location>
</feature>
<evidence type="ECO:0000313" key="3">
    <source>
        <dbReference type="Proteomes" id="UP000494115"/>
    </source>
</evidence>
<proteinExistence type="predicted"/>
<protein>
    <recommendedName>
        <fullName evidence="4">Transmembrane protein</fullName>
    </recommendedName>
</protein>
<keyword evidence="1" id="KW-0472">Membrane</keyword>
<dbReference type="EMBL" id="CADIKM010000005">
    <property type="protein sequence ID" value="CAB3783004.1"/>
    <property type="molecule type" value="Genomic_DNA"/>
</dbReference>
<feature type="transmembrane region" description="Helical" evidence="1">
    <location>
        <begin position="35"/>
        <end position="55"/>
    </location>
</feature>
<evidence type="ECO:0000256" key="1">
    <source>
        <dbReference type="SAM" id="Phobius"/>
    </source>
</evidence>
<feature type="transmembrane region" description="Helical" evidence="1">
    <location>
        <begin position="147"/>
        <end position="166"/>
    </location>
</feature>
<evidence type="ECO:0008006" key="4">
    <source>
        <dbReference type="Google" id="ProtNLM"/>
    </source>
</evidence>